<dbReference type="PANTHER" id="PTHR10006">
    <property type="entry name" value="MUCIN-1-RELATED"/>
    <property type="match status" value="1"/>
</dbReference>
<evidence type="ECO:0000256" key="2">
    <source>
        <dbReference type="SAM" id="Phobius"/>
    </source>
</evidence>
<evidence type="ECO:0000256" key="1">
    <source>
        <dbReference type="SAM" id="MobiDB-lite"/>
    </source>
</evidence>
<keyword evidence="2" id="KW-0812">Transmembrane</keyword>
<feature type="transmembrane region" description="Helical" evidence="2">
    <location>
        <begin position="17"/>
        <end position="39"/>
    </location>
</feature>
<keyword evidence="2" id="KW-0472">Membrane</keyword>
<evidence type="ECO:0000313" key="4">
    <source>
        <dbReference type="Proteomes" id="UP000694549"/>
    </source>
</evidence>
<evidence type="ECO:0008006" key="5">
    <source>
        <dbReference type="Google" id="ProtNLM"/>
    </source>
</evidence>
<sequence>GGVEVTAPVEQPQVPDWAIALLVLVCVLLLLSILICTTCSCRRKSRGKLDLFSTKDSYHPMAQYPPYQSHGRYVSPNTKHNPYSQVRAERPRCPGTGVVPGPPLFGPAASLTPALDGAGRMKPAGGDGHLVAPVPGSLAGR</sequence>
<name>A0A8B9V0H7_9AVES</name>
<feature type="compositionally biased region" description="Polar residues" evidence="1">
    <location>
        <begin position="75"/>
        <end position="84"/>
    </location>
</feature>
<keyword evidence="4" id="KW-1185">Reference proteome</keyword>
<dbReference type="PANTHER" id="PTHR10006:SF19">
    <property type="entry name" value="MUCIN-1"/>
    <property type="match status" value="1"/>
</dbReference>
<organism evidence="3 4">
    <name type="scientific">Anas zonorhyncha</name>
    <name type="common">Eastern spot-billed duck</name>
    <dbReference type="NCBI Taxonomy" id="75864"/>
    <lineage>
        <taxon>Eukaryota</taxon>
        <taxon>Metazoa</taxon>
        <taxon>Chordata</taxon>
        <taxon>Craniata</taxon>
        <taxon>Vertebrata</taxon>
        <taxon>Euteleostomi</taxon>
        <taxon>Archelosauria</taxon>
        <taxon>Archosauria</taxon>
        <taxon>Dinosauria</taxon>
        <taxon>Saurischia</taxon>
        <taxon>Theropoda</taxon>
        <taxon>Coelurosauria</taxon>
        <taxon>Aves</taxon>
        <taxon>Neognathae</taxon>
        <taxon>Galloanserae</taxon>
        <taxon>Anseriformes</taxon>
        <taxon>Anatidae</taxon>
        <taxon>Anatinae</taxon>
        <taxon>Anas</taxon>
    </lineage>
</organism>
<evidence type="ECO:0000313" key="3">
    <source>
        <dbReference type="Ensembl" id="ENSAZOP00000016296.1"/>
    </source>
</evidence>
<reference evidence="3" key="1">
    <citation type="submission" date="2025-08" db="UniProtKB">
        <authorList>
            <consortium name="Ensembl"/>
        </authorList>
    </citation>
    <scope>IDENTIFICATION</scope>
</reference>
<reference evidence="3" key="2">
    <citation type="submission" date="2025-09" db="UniProtKB">
        <authorList>
            <consortium name="Ensembl"/>
        </authorList>
    </citation>
    <scope>IDENTIFICATION</scope>
</reference>
<dbReference type="Ensembl" id="ENSAZOT00000017529.1">
    <property type="protein sequence ID" value="ENSAZOP00000016296.1"/>
    <property type="gene ID" value="ENSAZOG00000010638.1"/>
</dbReference>
<dbReference type="AlphaFoldDB" id="A0A8B9V0H7"/>
<feature type="region of interest" description="Disordered" evidence="1">
    <location>
        <begin position="66"/>
        <end position="101"/>
    </location>
</feature>
<accession>A0A8B9V0H7</accession>
<dbReference type="Proteomes" id="UP000694549">
    <property type="component" value="Unplaced"/>
</dbReference>
<proteinExistence type="predicted"/>
<protein>
    <recommendedName>
        <fullName evidence="5">Mucin-1</fullName>
    </recommendedName>
</protein>
<keyword evidence="2" id="KW-1133">Transmembrane helix</keyword>